<organism evidence="2 5">
    <name type="scientific">Hydrogenophaga crassostreae</name>
    <dbReference type="NCBI Taxonomy" id="1763535"/>
    <lineage>
        <taxon>Bacteria</taxon>
        <taxon>Pseudomonadati</taxon>
        <taxon>Pseudomonadota</taxon>
        <taxon>Betaproteobacteria</taxon>
        <taxon>Burkholderiales</taxon>
        <taxon>Comamonadaceae</taxon>
        <taxon>Hydrogenophaga</taxon>
    </lineage>
</organism>
<dbReference type="OrthoDB" id="8521206at2"/>
<dbReference type="AlphaFoldDB" id="A0A162T164"/>
<dbReference type="EMBL" id="LVWD01000009">
    <property type="protein sequence ID" value="OAD42318.1"/>
    <property type="molecule type" value="Genomic_DNA"/>
</dbReference>
<dbReference type="EMBL" id="CP017476">
    <property type="protein sequence ID" value="AOW11834.1"/>
    <property type="molecule type" value="Genomic_DNA"/>
</dbReference>
<proteinExistence type="predicted"/>
<reference evidence="2 5" key="2">
    <citation type="submission" date="2016-10" db="EMBL/GenBank/DDBJ databases">
        <title>Hydorgenophaga sp. LPB0072 isolated from gastropod.</title>
        <authorList>
            <person name="Kim E."/>
            <person name="Yi H."/>
        </authorList>
    </citation>
    <scope>NUCLEOTIDE SEQUENCE [LARGE SCALE GENOMIC DNA]</scope>
    <source>
        <strain evidence="2 5">LPB0072</strain>
    </source>
</reference>
<evidence type="ECO:0000259" key="1">
    <source>
        <dbReference type="Pfam" id="PF00085"/>
    </source>
</evidence>
<dbReference type="Proteomes" id="UP000185680">
    <property type="component" value="Chromosome"/>
</dbReference>
<reference evidence="3 4" key="1">
    <citation type="submission" date="2016-02" db="EMBL/GenBank/DDBJ databases">
        <title>Draft genome sequence of Hydrogenophaga sp. LPB0072.</title>
        <authorList>
            <person name="Shin S.-K."/>
            <person name="Yi H."/>
        </authorList>
    </citation>
    <scope>NUCLEOTIDE SEQUENCE [LARGE SCALE GENOMIC DNA]</scope>
    <source>
        <strain evidence="3 4">LPB0072</strain>
    </source>
</reference>
<dbReference type="InterPro" id="IPR013766">
    <property type="entry name" value="Thioredoxin_domain"/>
</dbReference>
<protein>
    <recommendedName>
        <fullName evidence="1">Thioredoxin domain-containing protein</fullName>
    </recommendedName>
</protein>
<dbReference type="Gene3D" id="3.40.30.10">
    <property type="entry name" value="Glutaredoxin"/>
    <property type="match status" value="1"/>
</dbReference>
<gene>
    <name evidence="2" type="ORF">LPB072_02095</name>
    <name evidence="3" type="ORF">LPB72_08855</name>
</gene>
<sequence>MPASETVMPEPLLVACLCAQWCGVCRDYAPLMTRTLAVFDAAHLNATWVDIEDHDEVLGDLDVESFPSLLIARGAEVLFFGTVPPHAQTLERLVQGALAGDLPRLPFDAEVQALVANVQAFRAASG</sequence>
<keyword evidence="4" id="KW-1185">Reference proteome</keyword>
<evidence type="ECO:0000313" key="5">
    <source>
        <dbReference type="Proteomes" id="UP000185680"/>
    </source>
</evidence>
<dbReference type="Pfam" id="PF00085">
    <property type="entry name" value="Thioredoxin"/>
    <property type="match status" value="1"/>
</dbReference>
<accession>A0A162T164</accession>
<name>A0A162T164_9BURK</name>
<dbReference type="Proteomes" id="UP000185657">
    <property type="component" value="Unassembled WGS sequence"/>
</dbReference>
<evidence type="ECO:0000313" key="4">
    <source>
        <dbReference type="Proteomes" id="UP000185657"/>
    </source>
</evidence>
<dbReference type="RefSeq" id="WP_066089023.1">
    <property type="nucleotide sequence ID" value="NZ_CP017476.1"/>
</dbReference>
<dbReference type="SUPFAM" id="SSF52833">
    <property type="entry name" value="Thioredoxin-like"/>
    <property type="match status" value="1"/>
</dbReference>
<dbReference type="CDD" id="cd02947">
    <property type="entry name" value="TRX_family"/>
    <property type="match status" value="1"/>
</dbReference>
<dbReference type="InterPro" id="IPR036249">
    <property type="entry name" value="Thioredoxin-like_sf"/>
</dbReference>
<evidence type="ECO:0000313" key="2">
    <source>
        <dbReference type="EMBL" id="AOW11834.1"/>
    </source>
</evidence>
<evidence type="ECO:0000313" key="3">
    <source>
        <dbReference type="EMBL" id="OAD42318.1"/>
    </source>
</evidence>
<feature type="domain" description="Thioredoxin" evidence="1">
    <location>
        <begin position="12"/>
        <end position="75"/>
    </location>
</feature>
<dbReference type="KEGG" id="hyl:LPB072_02095"/>
<dbReference type="STRING" id="1763535.LPB072_02095"/>